<comment type="caution">
    <text evidence="1">The sequence shown here is derived from an EMBL/GenBank/DDBJ whole genome shotgun (WGS) entry which is preliminary data.</text>
</comment>
<evidence type="ECO:0000313" key="2">
    <source>
        <dbReference type="Proteomes" id="UP001381693"/>
    </source>
</evidence>
<dbReference type="AlphaFoldDB" id="A0AAN9A1J1"/>
<name>A0AAN9A1J1_HALRR</name>
<dbReference type="EMBL" id="JAXCGZ010015176">
    <property type="protein sequence ID" value="KAK7070989.1"/>
    <property type="molecule type" value="Genomic_DNA"/>
</dbReference>
<feature type="non-terminal residue" evidence="1">
    <location>
        <position position="97"/>
    </location>
</feature>
<proteinExistence type="predicted"/>
<evidence type="ECO:0000313" key="1">
    <source>
        <dbReference type="EMBL" id="KAK7070989.1"/>
    </source>
</evidence>
<dbReference type="Proteomes" id="UP001381693">
    <property type="component" value="Unassembled WGS sequence"/>
</dbReference>
<gene>
    <name evidence="1" type="ORF">SK128_027384</name>
</gene>
<sequence length="97" mass="10338">MKNKNNLSLSDSNNGTITDLAAEAATVTKDDHTTSPDDDLRAGALAALAGITGGGRCEVAYARCPGRLTARDAFGVLFREFDVKSETQHIWKLENGN</sequence>
<keyword evidence="2" id="KW-1185">Reference proteome</keyword>
<protein>
    <submittedName>
        <fullName evidence="1">Uncharacterized protein</fullName>
    </submittedName>
</protein>
<accession>A0AAN9A1J1</accession>
<organism evidence="1 2">
    <name type="scientific">Halocaridina rubra</name>
    <name type="common">Hawaiian red shrimp</name>
    <dbReference type="NCBI Taxonomy" id="373956"/>
    <lineage>
        <taxon>Eukaryota</taxon>
        <taxon>Metazoa</taxon>
        <taxon>Ecdysozoa</taxon>
        <taxon>Arthropoda</taxon>
        <taxon>Crustacea</taxon>
        <taxon>Multicrustacea</taxon>
        <taxon>Malacostraca</taxon>
        <taxon>Eumalacostraca</taxon>
        <taxon>Eucarida</taxon>
        <taxon>Decapoda</taxon>
        <taxon>Pleocyemata</taxon>
        <taxon>Caridea</taxon>
        <taxon>Atyoidea</taxon>
        <taxon>Atyidae</taxon>
        <taxon>Halocaridina</taxon>
    </lineage>
</organism>
<reference evidence="1 2" key="1">
    <citation type="submission" date="2023-11" db="EMBL/GenBank/DDBJ databases">
        <title>Halocaridina rubra genome assembly.</title>
        <authorList>
            <person name="Smith C."/>
        </authorList>
    </citation>
    <scope>NUCLEOTIDE SEQUENCE [LARGE SCALE GENOMIC DNA]</scope>
    <source>
        <strain evidence="1">EP-1</strain>
        <tissue evidence="1">Whole</tissue>
    </source>
</reference>